<evidence type="ECO:0000256" key="7">
    <source>
        <dbReference type="ARBA" id="ARBA00023242"/>
    </source>
</evidence>
<dbReference type="InterPro" id="IPR027806">
    <property type="entry name" value="HARBI1_dom"/>
</dbReference>
<gene>
    <name evidence="10" type="ORF">FWK35_00024638</name>
</gene>
<proteinExistence type="inferred from homology"/>
<keyword evidence="7" id="KW-0539">Nucleus</keyword>
<dbReference type="GO" id="GO:0004518">
    <property type="term" value="F:nuclease activity"/>
    <property type="evidence" value="ECO:0007669"/>
    <property type="project" value="UniProtKB-KW"/>
</dbReference>
<name>A0A6G0XMY4_APHCR</name>
<keyword evidence="5" id="KW-0479">Metal-binding</keyword>
<keyword evidence="11" id="KW-1185">Reference proteome</keyword>
<dbReference type="OrthoDB" id="6609348at2759"/>
<dbReference type="Proteomes" id="UP000478052">
    <property type="component" value="Unassembled WGS sequence"/>
</dbReference>
<dbReference type="Pfam" id="PF13359">
    <property type="entry name" value="DDE_Tnp_4"/>
    <property type="match status" value="1"/>
</dbReference>
<dbReference type="GO" id="GO:0046872">
    <property type="term" value="F:metal ion binding"/>
    <property type="evidence" value="ECO:0007669"/>
    <property type="project" value="UniProtKB-KW"/>
</dbReference>
<dbReference type="PANTHER" id="PTHR22930">
    <property type="match status" value="1"/>
</dbReference>
<dbReference type="GO" id="GO:0005634">
    <property type="term" value="C:nucleus"/>
    <property type="evidence" value="ECO:0007669"/>
    <property type="project" value="UniProtKB-SubCell"/>
</dbReference>
<comment type="subcellular location">
    <subcellularLocation>
        <location evidence="2">Nucleus</location>
    </subcellularLocation>
</comment>
<evidence type="ECO:0000256" key="4">
    <source>
        <dbReference type="ARBA" id="ARBA00022722"/>
    </source>
</evidence>
<evidence type="ECO:0000256" key="8">
    <source>
        <dbReference type="SAM" id="MobiDB-lite"/>
    </source>
</evidence>
<comment type="caution">
    <text evidence="10">The sequence shown here is derived from an EMBL/GenBank/DDBJ whole genome shotgun (WGS) entry which is preliminary data.</text>
</comment>
<accession>A0A6G0XMY4</accession>
<evidence type="ECO:0000256" key="1">
    <source>
        <dbReference type="ARBA" id="ARBA00001968"/>
    </source>
</evidence>
<protein>
    <submittedName>
        <fullName evidence="10">Putative nuclease HARBI1</fullName>
    </submittedName>
</protein>
<dbReference type="GO" id="GO:0016787">
    <property type="term" value="F:hydrolase activity"/>
    <property type="evidence" value="ECO:0007669"/>
    <property type="project" value="UniProtKB-KW"/>
</dbReference>
<dbReference type="AlphaFoldDB" id="A0A6G0XMY4"/>
<evidence type="ECO:0000256" key="2">
    <source>
        <dbReference type="ARBA" id="ARBA00004123"/>
    </source>
</evidence>
<dbReference type="InterPro" id="IPR045249">
    <property type="entry name" value="HARBI1-like"/>
</dbReference>
<feature type="region of interest" description="Disordered" evidence="8">
    <location>
        <begin position="1"/>
        <end position="23"/>
    </location>
</feature>
<evidence type="ECO:0000313" key="11">
    <source>
        <dbReference type="Proteomes" id="UP000478052"/>
    </source>
</evidence>
<feature type="domain" description="DDE Tnp4" evidence="9">
    <location>
        <begin position="70"/>
        <end position="152"/>
    </location>
</feature>
<evidence type="ECO:0000256" key="6">
    <source>
        <dbReference type="ARBA" id="ARBA00022801"/>
    </source>
</evidence>
<keyword evidence="4" id="KW-0540">Nuclease</keyword>
<dbReference type="PANTHER" id="PTHR22930:SF85">
    <property type="entry name" value="GH03217P-RELATED"/>
    <property type="match status" value="1"/>
</dbReference>
<keyword evidence="6" id="KW-0378">Hydrolase</keyword>
<comment type="cofactor">
    <cofactor evidence="1">
        <name>a divalent metal cation</name>
        <dbReference type="ChEBI" id="CHEBI:60240"/>
    </cofactor>
</comment>
<dbReference type="EMBL" id="VUJU01007692">
    <property type="protein sequence ID" value="KAF0741792.1"/>
    <property type="molecule type" value="Genomic_DNA"/>
</dbReference>
<comment type="similarity">
    <text evidence="3">Belongs to the HARBI1 family.</text>
</comment>
<reference evidence="10 11" key="1">
    <citation type="submission" date="2019-08" db="EMBL/GenBank/DDBJ databases">
        <title>Whole genome of Aphis craccivora.</title>
        <authorList>
            <person name="Voronova N.V."/>
            <person name="Shulinski R.S."/>
            <person name="Bandarenka Y.V."/>
            <person name="Zhorov D.G."/>
            <person name="Warner D."/>
        </authorList>
    </citation>
    <scope>NUCLEOTIDE SEQUENCE [LARGE SCALE GENOMIC DNA]</scope>
    <source>
        <strain evidence="10">180601</strain>
        <tissue evidence="10">Whole Body</tissue>
    </source>
</reference>
<organism evidence="10 11">
    <name type="scientific">Aphis craccivora</name>
    <name type="common">Cowpea aphid</name>
    <dbReference type="NCBI Taxonomy" id="307492"/>
    <lineage>
        <taxon>Eukaryota</taxon>
        <taxon>Metazoa</taxon>
        <taxon>Ecdysozoa</taxon>
        <taxon>Arthropoda</taxon>
        <taxon>Hexapoda</taxon>
        <taxon>Insecta</taxon>
        <taxon>Pterygota</taxon>
        <taxon>Neoptera</taxon>
        <taxon>Paraneoptera</taxon>
        <taxon>Hemiptera</taxon>
        <taxon>Sternorrhyncha</taxon>
        <taxon>Aphidomorpha</taxon>
        <taxon>Aphidoidea</taxon>
        <taxon>Aphididae</taxon>
        <taxon>Aphidini</taxon>
        <taxon>Aphis</taxon>
        <taxon>Aphis</taxon>
    </lineage>
</organism>
<evidence type="ECO:0000256" key="3">
    <source>
        <dbReference type="ARBA" id="ARBA00006958"/>
    </source>
</evidence>
<evidence type="ECO:0000313" key="10">
    <source>
        <dbReference type="EMBL" id="KAF0741792.1"/>
    </source>
</evidence>
<evidence type="ECO:0000259" key="9">
    <source>
        <dbReference type="Pfam" id="PF13359"/>
    </source>
</evidence>
<feature type="non-terminal residue" evidence="10">
    <location>
        <position position="206"/>
    </location>
</feature>
<sequence>MAGRGRCDGGTNQGWVASGSTGGGTLGEWRVEVQPENDQDSYINRKEYYSIQMQVGIQKFTTVQFLEAKCGAYFLLGDSGYPLQARLMTPFKDRVQLTRRRMNYNIKLSQNRYRIEHCFGILKQNFRQLYHLKFRNTIKIVHFMRACCVLHNIALFDEFLKQISDDFPASITRIQAIPQNQGFFEEEDVENNHDAKRIRIIEALFI</sequence>
<evidence type="ECO:0000256" key="5">
    <source>
        <dbReference type="ARBA" id="ARBA00022723"/>
    </source>
</evidence>